<dbReference type="SUPFAM" id="SSF48371">
    <property type="entry name" value="ARM repeat"/>
    <property type="match status" value="1"/>
</dbReference>
<organism evidence="2 3">
    <name type="scientific">Cellulomonas cellasea</name>
    <dbReference type="NCBI Taxonomy" id="43670"/>
    <lineage>
        <taxon>Bacteria</taxon>
        <taxon>Bacillati</taxon>
        <taxon>Actinomycetota</taxon>
        <taxon>Actinomycetes</taxon>
        <taxon>Micrococcales</taxon>
        <taxon>Cellulomonadaceae</taxon>
        <taxon>Cellulomonas</taxon>
    </lineage>
</organism>
<dbReference type="InterPro" id="IPR011989">
    <property type="entry name" value="ARM-like"/>
</dbReference>
<gene>
    <name evidence="2" type="ORF">FHR80_002206</name>
</gene>
<evidence type="ECO:0000313" key="3">
    <source>
        <dbReference type="Proteomes" id="UP000518206"/>
    </source>
</evidence>
<dbReference type="Pfam" id="PF13646">
    <property type="entry name" value="HEAT_2"/>
    <property type="match status" value="1"/>
</dbReference>
<reference evidence="2 3" key="2">
    <citation type="submission" date="2020-08" db="EMBL/GenBank/DDBJ databases">
        <authorList>
            <person name="Partida-Martinez L."/>
            <person name="Huntemann M."/>
            <person name="Clum A."/>
            <person name="Wang J."/>
            <person name="Palaniappan K."/>
            <person name="Ritter S."/>
            <person name="Chen I.-M."/>
            <person name="Stamatis D."/>
            <person name="Reddy T."/>
            <person name="O'Malley R."/>
            <person name="Daum C."/>
            <person name="Shapiro N."/>
            <person name="Ivanova N."/>
            <person name="Kyrpides N."/>
            <person name="Woyke T."/>
        </authorList>
    </citation>
    <scope>NUCLEOTIDE SEQUENCE [LARGE SCALE GENOMIC DNA]</scope>
    <source>
        <strain evidence="2 3">RAS26</strain>
    </source>
</reference>
<sequence>MVLIDVPRHQVGPDQLREALAGRVSGLPASVALAQVGHTGLAAEEQHELLRSAARDSALDPQVRAAAALRLFRTDPGSARAAATELLDDPSDDRVAGVAAAALGRFGDAEDVSRLRDVAASTDSELVRARATFARTLIIHRHGLADEESDLGDVDAEDPPGAGALPFDAVTPGARRRQRAIDGVRAELPDAADDDAYVAEIQCGPRLLEVVVRDAARGAAGVERLGRAPSLTAVVAALNEETEEFYPSLLALTRPAGGDGVQLWLTRPSGEPVYTGRGTLRDGLATFTIQAVRAFGSVPVDGRVRLGDGFLEISGTSERRGRRKRVPQRASAPDTTVEEE</sequence>
<dbReference type="InterPro" id="IPR016024">
    <property type="entry name" value="ARM-type_fold"/>
</dbReference>
<name>A0A7W4UFL5_9CELL</name>
<evidence type="ECO:0008006" key="4">
    <source>
        <dbReference type="Google" id="ProtNLM"/>
    </source>
</evidence>
<dbReference type="Gene3D" id="1.25.10.10">
    <property type="entry name" value="Leucine-rich Repeat Variant"/>
    <property type="match status" value="1"/>
</dbReference>
<dbReference type="RefSeq" id="WP_183296149.1">
    <property type="nucleotide sequence ID" value="NZ_JACHVX010000003.1"/>
</dbReference>
<evidence type="ECO:0000256" key="1">
    <source>
        <dbReference type="SAM" id="MobiDB-lite"/>
    </source>
</evidence>
<evidence type="ECO:0000313" key="2">
    <source>
        <dbReference type="EMBL" id="MBB2923281.1"/>
    </source>
</evidence>
<protein>
    <recommendedName>
        <fullName evidence="4">HEAT repeat domain-containing protein</fullName>
    </recommendedName>
</protein>
<accession>A0A7W4UFL5</accession>
<comment type="caution">
    <text evidence="2">The sequence shown here is derived from an EMBL/GenBank/DDBJ whole genome shotgun (WGS) entry which is preliminary data.</text>
</comment>
<dbReference type="AlphaFoldDB" id="A0A7W4UFL5"/>
<reference evidence="2 3" key="1">
    <citation type="submission" date="2020-08" db="EMBL/GenBank/DDBJ databases">
        <title>The Agave Microbiome: Exploring the role of microbial communities in plant adaptations to desert environments.</title>
        <authorList>
            <person name="Partida-Martinez L.P."/>
        </authorList>
    </citation>
    <scope>NUCLEOTIDE SEQUENCE [LARGE SCALE GENOMIC DNA]</scope>
    <source>
        <strain evidence="2 3">RAS26</strain>
    </source>
</reference>
<dbReference type="EMBL" id="JACHVX010000003">
    <property type="protein sequence ID" value="MBB2923281.1"/>
    <property type="molecule type" value="Genomic_DNA"/>
</dbReference>
<feature type="region of interest" description="Disordered" evidence="1">
    <location>
        <begin position="316"/>
        <end position="340"/>
    </location>
</feature>
<dbReference type="Proteomes" id="UP000518206">
    <property type="component" value="Unassembled WGS sequence"/>
</dbReference>
<proteinExistence type="predicted"/>